<name>A0A1M7YY17_9VIBR</name>
<dbReference type="Proteomes" id="UP000184600">
    <property type="component" value="Unassembled WGS sequence"/>
</dbReference>
<keyword evidence="4 6" id="KW-0862">Zinc</keyword>
<keyword evidence="10" id="KW-1185">Reference proteome</keyword>
<evidence type="ECO:0000256" key="7">
    <source>
        <dbReference type="SAM" id="Phobius"/>
    </source>
</evidence>
<feature type="domain" description="Peptidase M48" evidence="8">
    <location>
        <begin position="82"/>
        <end position="254"/>
    </location>
</feature>
<dbReference type="InterPro" id="IPR001915">
    <property type="entry name" value="Peptidase_M48"/>
</dbReference>
<evidence type="ECO:0000256" key="4">
    <source>
        <dbReference type="ARBA" id="ARBA00022833"/>
    </source>
</evidence>
<evidence type="ECO:0000313" key="10">
    <source>
        <dbReference type="Proteomes" id="UP000184600"/>
    </source>
</evidence>
<proteinExistence type="inferred from homology"/>
<dbReference type="GO" id="GO:0004222">
    <property type="term" value="F:metalloendopeptidase activity"/>
    <property type="evidence" value="ECO:0007669"/>
    <property type="project" value="InterPro"/>
</dbReference>
<sequence>MTFPRQNPRIPEGINNPAAHPLRELIFLGLGLCALLLLAGVLIWAVLTRSAQWIPVSWEARIAPEISTAADYQASRQKLQKRLDHLLAAMYIRPEVDFDPDVKVTLNIVESDEPNAFATLGPQIFITTALLSDLRSETGLDMVLAHEAAHIVHRDPIRTMAGTLGIHLLMSMITGNTQVSALTGSGSQLLLLSYSREQEMAADDLALKTLYQVHGTLSGADEFFQQILSKDNNLPSFLLTHPHPQERIEHIRQMMQQYDF</sequence>
<evidence type="ECO:0000313" key="9">
    <source>
        <dbReference type="EMBL" id="SHO57518.1"/>
    </source>
</evidence>
<dbReference type="GO" id="GO:0046872">
    <property type="term" value="F:metal ion binding"/>
    <property type="evidence" value="ECO:0007669"/>
    <property type="project" value="UniProtKB-KW"/>
</dbReference>
<dbReference type="PANTHER" id="PTHR22726">
    <property type="entry name" value="METALLOENDOPEPTIDASE OMA1"/>
    <property type="match status" value="1"/>
</dbReference>
<dbReference type="InterPro" id="IPR051156">
    <property type="entry name" value="Mito/Outer_Membr_Metalloprot"/>
</dbReference>
<dbReference type="Gene3D" id="3.30.2010.10">
    <property type="entry name" value="Metalloproteases ('zincins'), catalytic domain"/>
    <property type="match status" value="1"/>
</dbReference>
<evidence type="ECO:0000256" key="5">
    <source>
        <dbReference type="ARBA" id="ARBA00023049"/>
    </source>
</evidence>
<comment type="cofactor">
    <cofactor evidence="6">
        <name>Zn(2+)</name>
        <dbReference type="ChEBI" id="CHEBI:29105"/>
    </cofactor>
    <text evidence="6">Binds 1 zinc ion per subunit.</text>
</comment>
<protein>
    <submittedName>
        <fullName evidence="9">TPR repeat-containing protein YfgC</fullName>
    </submittedName>
</protein>
<evidence type="ECO:0000256" key="1">
    <source>
        <dbReference type="ARBA" id="ARBA00022670"/>
    </source>
</evidence>
<keyword evidence="7" id="KW-1133">Transmembrane helix</keyword>
<gene>
    <name evidence="9" type="primary">yfgC_2</name>
    <name evidence="9" type="ORF">VQ7734_03288</name>
</gene>
<organism evidence="9 10">
    <name type="scientific">Vibrio quintilis</name>
    <dbReference type="NCBI Taxonomy" id="1117707"/>
    <lineage>
        <taxon>Bacteria</taxon>
        <taxon>Pseudomonadati</taxon>
        <taxon>Pseudomonadota</taxon>
        <taxon>Gammaproteobacteria</taxon>
        <taxon>Vibrionales</taxon>
        <taxon>Vibrionaceae</taxon>
        <taxon>Vibrio</taxon>
    </lineage>
</organism>
<evidence type="ECO:0000259" key="8">
    <source>
        <dbReference type="Pfam" id="PF01435"/>
    </source>
</evidence>
<keyword evidence="7" id="KW-0812">Transmembrane</keyword>
<evidence type="ECO:0000256" key="2">
    <source>
        <dbReference type="ARBA" id="ARBA00022723"/>
    </source>
</evidence>
<evidence type="ECO:0000256" key="6">
    <source>
        <dbReference type="RuleBase" id="RU003983"/>
    </source>
</evidence>
<keyword evidence="1 6" id="KW-0645">Protease</keyword>
<dbReference type="AlphaFoldDB" id="A0A1M7YY17"/>
<dbReference type="STRING" id="1117707.VQ7734_03288"/>
<dbReference type="Pfam" id="PF01435">
    <property type="entry name" value="Peptidase_M48"/>
    <property type="match status" value="1"/>
</dbReference>
<keyword evidence="3 6" id="KW-0378">Hydrolase</keyword>
<feature type="transmembrane region" description="Helical" evidence="7">
    <location>
        <begin position="25"/>
        <end position="47"/>
    </location>
</feature>
<comment type="similarity">
    <text evidence="6">Belongs to the peptidase M48 family.</text>
</comment>
<keyword evidence="7" id="KW-0472">Membrane</keyword>
<dbReference type="EMBL" id="FRFG01000042">
    <property type="protein sequence ID" value="SHO57518.1"/>
    <property type="molecule type" value="Genomic_DNA"/>
</dbReference>
<dbReference type="CDD" id="cd07332">
    <property type="entry name" value="M48C_Oma1_like"/>
    <property type="match status" value="1"/>
</dbReference>
<reference evidence="10" key="1">
    <citation type="submission" date="2016-12" db="EMBL/GenBank/DDBJ databases">
        <authorList>
            <person name="Rodrigo-Torres L."/>
            <person name="Arahal R.D."/>
            <person name="Lucena T."/>
        </authorList>
    </citation>
    <scope>NUCLEOTIDE SEQUENCE [LARGE SCALE GENOMIC DNA]</scope>
</reference>
<dbReference type="GO" id="GO:0051603">
    <property type="term" value="P:proteolysis involved in protein catabolic process"/>
    <property type="evidence" value="ECO:0007669"/>
    <property type="project" value="TreeGrafter"/>
</dbReference>
<dbReference type="PANTHER" id="PTHR22726:SF1">
    <property type="entry name" value="METALLOENDOPEPTIDASE OMA1, MITOCHONDRIAL"/>
    <property type="match status" value="1"/>
</dbReference>
<dbReference type="OrthoDB" id="9810445at2"/>
<dbReference type="GO" id="GO:0016020">
    <property type="term" value="C:membrane"/>
    <property type="evidence" value="ECO:0007669"/>
    <property type="project" value="TreeGrafter"/>
</dbReference>
<dbReference type="RefSeq" id="WP_073584545.1">
    <property type="nucleotide sequence ID" value="NZ_AP024897.1"/>
</dbReference>
<evidence type="ECO:0000256" key="3">
    <source>
        <dbReference type="ARBA" id="ARBA00022801"/>
    </source>
</evidence>
<keyword evidence="2" id="KW-0479">Metal-binding</keyword>
<accession>A0A1M7YY17</accession>
<keyword evidence="5 6" id="KW-0482">Metalloprotease</keyword>